<name>A0A2T3KFZ0_9GAMM</name>
<accession>A0A2T3KFZ0</accession>
<dbReference type="InterPro" id="IPR010215">
    <property type="entry name" value="Transcription_antiterm_RfaH"/>
</dbReference>
<keyword evidence="3 4" id="KW-0804">Transcription</keyword>
<comment type="similarity">
    <text evidence="4">Belongs to the RfaH family.</text>
</comment>
<evidence type="ECO:0000256" key="4">
    <source>
        <dbReference type="HAMAP-Rule" id="MF_00951"/>
    </source>
</evidence>
<gene>
    <name evidence="4" type="primary">rfaH</name>
    <name evidence="6" type="ORF">C9J27_15200</name>
</gene>
<dbReference type="Proteomes" id="UP000241426">
    <property type="component" value="Unassembled WGS sequence"/>
</dbReference>
<comment type="subunit">
    <text evidence="4">Interacts with both the nontemplate DNA and the RNA polymerase (RNAP).</text>
</comment>
<dbReference type="CDD" id="cd09892">
    <property type="entry name" value="NGN_SP_RfaH"/>
    <property type="match status" value="1"/>
</dbReference>
<protein>
    <recommendedName>
        <fullName evidence="4">Transcription antitermination protein RfaH</fullName>
    </recommendedName>
</protein>
<dbReference type="GO" id="GO:0003677">
    <property type="term" value="F:DNA binding"/>
    <property type="evidence" value="ECO:0007669"/>
    <property type="project" value="UniProtKB-UniRule"/>
</dbReference>
<dbReference type="GO" id="GO:0001073">
    <property type="term" value="F:transcription antitermination factor activity, DNA binding"/>
    <property type="evidence" value="ECO:0007669"/>
    <property type="project" value="UniProtKB-UniRule"/>
</dbReference>
<reference evidence="6 7" key="1">
    <citation type="submission" date="2018-01" db="EMBL/GenBank/DDBJ databases">
        <title>Whole genome sequencing of Histamine producing bacteria.</title>
        <authorList>
            <person name="Butler K."/>
        </authorList>
    </citation>
    <scope>NUCLEOTIDE SEQUENCE [LARGE SCALE GENOMIC DNA]</scope>
    <source>
        <strain evidence="6 7">FS-7.2</strain>
    </source>
</reference>
<feature type="domain" description="NusG-like N-terminal" evidence="5">
    <location>
        <begin position="1"/>
        <end position="100"/>
    </location>
</feature>
<evidence type="ECO:0000259" key="5">
    <source>
        <dbReference type="SMART" id="SM00738"/>
    </source>
</evidence>
<evidence type="ECO:0000256" key="1">
    <source>
        <dbReference type="ARBA" id="ARBA00022814"/>
    </source>
</evidence>
<dbReference type="NCBIfam" id="NF006534">
    <property type="entry name" value="PRK09014.1"/>
    <property type="match status" value="1"/>
</dbReference>
<dbReference type="SUPFAM" id="SSF82679">
    <property type="entry name" value="N-utilization substance G protein NusG, N-terminal domain"/>
    <property type="match status" value="1"/>
</dbReference>
<dbReference type="Pfam" id="PF02357">
    <property type="entry name" value="NusG"/>
    <property type="match status" value="1"/>
</dbReference>
<dbReference type="InterPro" id="IPR036735">
    <property type="entry name" value="NGN_dom_sf"/>
</dbReference>
<dbReference type="GO" id="GO:0006354">
    <property type="term" value="P:DNA-templated transcription elongation"/>
    <property type="evidence" value="ECO:0007669"/>
    <property type="project" value="InterPro"/>
</dbReference>
<comment type="caution">
    <text evidence="6">The sequence shown here is derived from an EMBL/GenBank/DDBJ whole genome shotgun (WGS) entry which is preliminary data.</text>
</comment>
<evidence type="ECO:0000313" key="6">
    <source>
        <dbReference type="EMBL" id="PSU97695.1"/>
    </source>
</evidence>
<dbReference type="PANTHER" id="PTHR30265">
    <property type="entry name" value="RHO-INTERACTING TRANSCRIPTION TERMINATION FACTOR NUSG"/>
    <property type="match status" value="1"/>
</dbReference>
<organism evidence="6 7">
    <name type="scientific">Photobacterium kishitanii</name>
    <dbReference type="NCBI Taxonomy" id="318456"/>
    <lineage>
        <taxon>Bacteria</taxon>
        <taxon>Pseudomonadati</taxon>
        <taxon>Pseudomonadota</taxon>
        <taxon>Gammaproteobacteria</taxon>
        <taxon>Vibrionales</taxon>
        <taxon>Vibrionaceae</taxon>
        <taxon>Photobacterium</taxon>
    </lineage>
</organism>
<dbReference type="AlphaFoldDB" id="A0A2T3KFZ0"/>
<evidence type="ECO:0000256" key="2">
    <source>
        <dbReference type="ARBA" id="ARBA00023015"/>
    </source>
</evidence>
<dbReference type="InterPro" id="IPR043425">
    <property type="entry name" value="NusG-like"/>
</dbReference>
<dbReference type="HAMAP" id="MF_00951">
    <property type="entry name" value="RfaH"/>
    <property type="match status" value="1"/>
</dbReference>
<evidence type="ECO:0000256" key="3">
    <source>
        <dbReference type="ARBA" id="ARBA00023163"/>
    </source>
</evidence>
<sequence length="175" mass="20264">MKDWYLLYCKRSEQERAVINLDRQGAECYYPQVVVEKIVRGKRCECYEPLFPSYVFVTFDPEQLSFTTVRSTRGVADFIRQGAMPQIVSEELIYNLMTNEANNSYDHMFESLPQQGDKLILEQGDKLILEQGEFKGLDAIYQEPDGEKRSFMLINLLGKQVKVSVENTDLVKNKA</sequence>
<dbReference type="InterPro" id="IPR006645">
    <property type="entry name" value="NGN-like_dom"/>
</dbReference>
<dbReference type="Gene3D" id="3.30.70.940">
    <property type="entry name" value="NusG, N-terminal domain"/>
    <property type="match status" value="1"/>
</dbReference>
<dbReference type="SMART" id="SM00738">
    <property type="entry name" value="NGN"/>
    <property type="match status" value="1"/>
</dbReference>
<evidence type="ECO:0000313" key="7">
    <source>
        <dbReference type="Proteomes" id="UP000241426"/>
    </source>
</evidence>
<comment type="function">
    <text evidence="4">Enhances distal genes transcription elongation in a specialized subset of operons that encode extracytoplasmic components.</text>
</comment>
<keyword evidence="1 4" id="KW-0889">Transcription antitermination</keyword>
<dbReference type="RefSeq" id="WP_107289783.1">
    <property type="nucleotide sequence ID" value="NZ_PYNF01000013.1"/>
</dbReference>
<dbReference type="PANTHER" id="PTHR30265:SF7">
    <property type="entry name" value="TRANSCRIPTION ANTITERMINATION PROTEIN RFAH"/>
    <property type="match status" value="1"/>
</dbReference>
<keyword evidence="4" id="KW-0238">DNA-binding</keyword>
<dbReference type="GO" id="GO:0005829">
    <property type="term" value="C:cytosol"/>
    <property type="evidence" value="ECO:0007669"/>
    <property type="project" value="TreeGrafter"/>
</dbReference>
<dbReference type="EMBL" id="PYNF01000013">
    <property type="protein sequence ID" value="PSU97695.1"/>
    <property type="molecule type" value="Genomic_DNA"/>
</dbReference>
<keyword evidence="2 4" id="KW-0805">Transcription regulation</keyword>
<proteinExistence type="inferred from homology"/>
<dbReference type="NCBIfam" id="TIGR01955">
    <property type="entry name" value="RfaH"/>
    <property type="match status" value="1"/>
</dbReference>